<feature type="non-terminal residue" evidence="2">
    <location>
        <position position="296"/>
    </location>
</feature>
<dbReference type="InterPro" id="IPR031168">
    <property type="entry name" value="G_TrmE"/>
</dbReference>
<dbReference type="AlphaFoldDB" id="A0A382TYS8"/>
<protein>
    <recommendedName>
        <fullName evidence="1">TrmE-type G domain-containing protein</fullName>
    </recommendedName>
</protein>
<dbReference type="InterPro" id="IPR027266">
    <property type="entry name" value="TrmE/GcvT-like"/>
</dbReference>
<dbReference type="InterPro" id="IPR027417">
    <property type="entry name" value="P-loop_NTPase"/>
</dbReference>
<dbReference type="Pfam" id="PF12631">
    <property type="entry name" value="MnmE_helical"/>
    <property type="match status" value="1"/>
</dbReference>
<dbReference type="NCBIfam" id="TIGR00231">
    <property type="entry name" value="small_GTP"/>
    <property type="match status" value="1"/>
</dbReference>
<dbReference type="InterPro" id="IPR005225">
    <property type="entry name" value="Small_GTP-bd"/>
</dbReference>
<organism evidence="2">
    <name type="scientific">marine metagenome</name>
    <dbReference type="NCBI Taxonomy" id="408172"/>
    <lineage>
        <taxon>unclassified sequences</taxon>
        <taxon>metagenomes</taxon>
        <taxon>ecological metagenomes</taxon>
    </lineage>
</organism>
<proteinExistence type="predicted"/>
<dbReference type="PROSITE" id="PS51709">
    <property type="entry name" value="G_TRME"/>
    <property type="match status" value="1"/>
</dbReference>
<dbReference type="GO" id="GO:0005525">
    <property type="term" value="F:GTP binding"/>
    <property type="evidence" value="ECO:0007669"/>
    <property type="project" value="InterPro"/>
</dbReference>
<dbReference type="Gene3D" id="3.30.1360.120">
    <property type="entry name" value="Probable tRNA modification gtpase trme, domain 1"/>
    <property type="match status" value="1"/>
</dbReference>
<dbReference type="PANTHER" id="PTHR42714">
    <property type="entry name" value="TRNA MODIFICATION GTPASE GTPBP3"/>
    <property type="match status" value="1"/>
</dbReference>
<evidence type="ECO:0000313" key="2">
    <source>
        <dbReference type="EMBL" id="SVD26855.1"/>
    </source>
</evidence>
<dbReference type="InterPro" id="IPR027368">
    <property type="entry name" value="MnmE_dom2"/>
</dbReference>
<dbReference type="GO" id="GO:0002098">
    <property type="term" value="P:tRNA wobble uridine modification"/>
    <property type="evidence" value="ECO:0007669"/>
    <property type="project" value="TreeGrafter"/>
</dbReference>
<dbReference type="GO" id="GO:0005829">
    <property type="term" value="C:cytosol"/>
    <property type="evidence" value="ECO:0007669"/>
    <property type="project" value="TreeGrafter"/>
</dbReference>
<evidence type="ECO:0000259" key="1">
    <source>
        <dbReference type="PROSITE" id="PS51709"/>
    </source>
</evidence>
<feature type="domain" description="TrmE-type G" evidence="1">
    <location>
        <begin position="192"/>
        <end position="296"/>
    </location>
</feature>
<dbReference type="Pfam" id="PF10396">
    <property type="entry name" value="TrmE_N"/>
    <property type="match status" value="1"/>
</dbReference>
<accession>A0A382TYS8</accession>
<dbReference type="InterPro" id="IPR018948">
    <property type="entry name" value="GTP-bd_TrmE_N"/>
</dbReference>
<name>A0A382TYS8_9ZZZZ</name>
<dbReference type="GO" id="GO:0030488">
    <property type="term" value="P:tRNA methylation"/>
    <property type="evidence" value="ECO:0007669"/>
    <property type="project" value="TreeGrafter"/>
</dbReference>
<dbReference type="Gene3D" id="3.40.50.300">
    <property type="entry name" value="P-loop containing nucleotide triphosphate hydrolases"/>
    <property type="match status" value="1"/>
</dbReference>
<dbReference type="Gene3D" id="1.20.120.430">
    <property type="entry name" value="tRNA modification GTPase MnmE domain 2"/>
    <property type="match status" value="1"/>
</dbReference>
<dbReference type="EMBL" id="UINC01139980">
    <property type="protein sequence ID" value="SVD26855.1"/>
    <property type="molecule type" value="Genomic_DNA"/>
</dbReference>
<dbReference type="CDD" id="cd04164">
    <property type="entry name" value="trmE"/>
    <property type="match status" value="1"/>
</dbReference>
<sequence length="296" mass="31943">MSGPLVGEIAASMLGEIPKPRHAELRNFVDASGELIDSGIALLFPAPHSFTGEDVLELQGHGGAMVSDLLIERAIELGARIAEPGEFSRRAFLNDRMDLVQAEAIADLIDSDSRSAARAAQRSLRGDFSAVVMDLNECVTQLRTHVEAAIDFPEEEIDFLQDDALLERIAGADRQFRDLERVVRQGCLLRDGVTVVVAGRPNVGKSSLLNALAGYDAAIVTDIAGTTRDVVREQLDLDGLPLRVVDTAGLRDWTDRVEEEGIRRARAELKSADHALIVLDASCADNDLGALTAELP</sequence>
<dbReference type="InterPro" id="IPR006073">
    <property type="entry name" value="GTP-bd"/>
</dbReference>
<gene>
    <name evidence="2" type="ORF">METZ01_LOCUS379709</name>
</gene>
<reference evidence="2" key="1">
    <citation type="submission" date="2018-05" db="EMBL/GenBank/DDBJ databases">
        <authorList>
            <person name="Lanie J.A."/>
            <person name="Ng W.-L."/>
            <person name="Kazmierczak K.M."/>
            <person name="Andrzejewski T.M."/>
            <person name="Davidsen T.M."/>
            <person name="Wayne K.J."/>
            <person name="Tettelin H."/>
            <person name="Glass J.I."/>
            <person name="Rusch D."/>
            <person name="Podicherti R."/>
            <person name="Tsui H.-C.T."/>
            <person name="Winkler M.E."/>
        </authorList>
    </citation>
    <scope>NUCLEOTIDE SEQUENCE</scope>
</reference>
<dbReference type="InterPro" id="IPR025867">
    <property type="entry name" value="MnmE_helical"/>
</dbReference>
<dbReference type="CDD" id="cd14858">
    <property type="entry name" value="TrmE_N"/>
    <property type="match status" value="1"/>
</dbReference>
<dbReference type="PANTHER" id="PTHR42714:SF2">
    <property type="entry name" value="TRNA MODIFICATION GTPASE GTPBP3, MITOCHONDRIAL"/>
    <property type="match status" value="1"/>
</dbReference>
<dbReference type="SUPFAM" id="SSF52540">
    <property type="entry name" value="P-loop containing nucleoside triphosphate hydrolases"/>
    <property type="match status" value="1"/>
</dbReference>
<dbReference type="Pfam" id="PF01926">
    <property type="entry name" value="MMR_HSR1"/>
    <property type="match status" value="1"/>
</dbReference>